<accession>X1DNW9</accession>
<gene>
    <name evidence="1" type="ORF">S01H4_65088</name>
</gene>
<dbReference type="AlphaFoldDB" id="X1DNW9"/>
<proteinExistence type="predicted"/>
<comment type="caution">
    <text evidence="1">The sequence shown here is derived from an EMBL/GenBank/DDBJ whole genome shotgun (WGS) entry which is preliminary data.</text>
</comment>
<organism evidence="1">
    <name type="scientific">marine sediment metagenome</name>
    <dbReference type="NCBI Taxonomy" id="412755"/>
    <lineage>
        <taxon>unclassified sequences</taxon>
        <taxon>metagenomes</taxon>
        <taxon>ecological metagenomes</taxon>
    </lineage>
</organism>
<dbReference type="EMBL" id="BART01039696">
    <property type="protein sequence ID" value="GAH22641.1"/>
    <property type="molecule type" value="Genomic_DNA"/>
</dbReference>
<name>X1DNW9_9ZZZZ</name>
<sequence>CQKSHPKKMQGILGVHKGVVSEYIVSSRACTDSEKDFEIIRPTCSLPLDFSYEGTFISRPSGTLSTNYKLNQVFKKRRFTMLLAFPYNISDNIKCFDTSGQILQHIIID</sequence>
<reference evidence="1" key="1">
    <citation type="journal article" date="2014" name="Front. Microbiol.">
        <title>High frequency of phylogenetically diverse reductive dehalogenase-homologous genes in deep subseafloor sedimentary metagenomes.</title>
        <authorList>
            <person name="Kawai M."/>
            <person name="Futagami T."/>
            <person name="Toyoda A."/>
            <person name="Takaki Y."/>
            <person name="Nishi S."/>
            <person name="Hori S."/>
            <person name="Arai W."/>
            <person name="Tsubouchi T."/>
            <person name="Morono Y."/>
            <person name="Uchiyama I."/>
            <person name="Ito T."/>
            <person name="Fujiyama A."/>
            <person name="Inagaki F."/>
            <person name="Takami H."/>
        </authorList>
    </citation>
    <scope>NUCLEOTIDE SEQUENCE</scope>
    <source>
        <strain evidence="1">Expedition CK06-06</strain>
    </source>
</reference>
<evidence type="ECO:0000313" key="1">
    <source>
        <dbReference type="EMBL" id="GAH22641.1"/>
    </source>
</evidence>
<feature type="non-terminal residue" evidence="1">
    <location>
        <position position="1"/>
    </location>
</feature>
<protein>
    <submittedName>
        <fullName evidence="1">Uncharacterized protein</fullName>
    </submittedName>
</protein>